<evidence type="ECO:0000313" key="1">
    <source>
        <dbReference type="EMBL" id="MDT0317490.1"/>
    </source>
</evidence>
<dbReference type="PROSITE" id="PS51257">
    <property type="entry name" value="PROKAR_LIPOPROTEIN"/>
    <property type="match status" value="1"/>
</dbReference>
<evidence type="ECO:0000313" key="2">
    <source>
        <dbReference type="Proteomes" id="UP001183420"/>
    </source>
</evidence>
<dbReference type="InterPro" id="IPR006059">
    <property type="entry name" value="SBP"/>
</dbReference>
<keyword evidence="2" id="KW-1185">Reference proteome</keyword>
<dbReference type="PANTHER" id="PTHR43649:SF12">
    <property type="entry name" value="DIACETYLCHITOBIOSE BINDING PROTEIN DASA"/>
    <property type="match status" value="1"/>
</dbReference>
<dbReference type="Proteomes" id="UP001183420">
    <property type="component" value="Unassembled WGS sequence"/>
</dbReference>
<proteinExistence type="predicted"/>
<dbReference type="PANTHER" id="PTHR43649">
    <property type="entry name" value="ARABINOSE-BINDING PROTEIN-RELATED"/>
    <property type="match status" value="1"/>
</dbReference>
<comment type="caution">
    <text evidence="1">The sequence shown here is derived from an EMBL/GenBank/DDBJ whole genome shotgun (WGS) entry which is preliminary data.</text>
</comment>
<organism evidence="1 2">
    <name type="scientific">Streptomyces millisiae</name>
    <dbReference type="NCBI Taxonomy" id="3075542"/>
    <lineage>
        <taxon>Bacteria</taxon>
        <taxon>Bacillati</taxon>
        <taxon>Actinomycetota</taxon>
        <taxon>Actinomycetes</taxon>
        <taxon>Kitasatosporales</taxon>
        <taxon>Streptomycetaceae</taxon>
        <taxon>Streptomyces</taxon>
    </lineage>
</organism>
<reference evidence="2" key="1">
    <citation type="submission" date="2023-07" db="EMBL/GenBank/DDBJ databases">
        <title>30 novel species of actinomycetes from the DSMZ collection.</title>
        <authorList>
            <person name="Nouioui I."/>
        </authorList>
    </citation>
    <scope>NUCLEOTIDE SEQUENCE [LARGE SCALE GENOMIC DNA]</scope>
    <source>
        <strain evidence="2">DSM 44918</strain>
    </source>
</reference>
<dbReference type="InterPro" id="IPR050490">
    <property type="entry name" value="Bact_solute-bd_prot1"/>
</dbReference>
<dbReference type="Pfam" id="PF01547">
    <property type="entry name" value="SBP_bac_1"/>
    <property type="match status" value="1"/>
</dbReference>
<dbReference type="Gene3D" id="3.40.190.10">
    <property type="entry name" value="Periplasmic binding protein-like II"/>
    <property type="match status" value="1"/>
</dbReference>
<dbReference type="EMBL" id="JAVREM010000002">
    <property type="protein sequence ID" value="MDT0317490.1"/>
    <property type="molecule type" value="Genomic_DNA"/>
</dbReference>
<sequence length="441" mass="47422">MSSAKRRWVLGGAAFGLVATLAACGGGEGDGGSGAGAGGPVTLRLWSDKAGADVAVRAFNEAHEDVQIELVNVPAAEMSNSLNNAHAAGDPAGAPCLAQSDNRQGGMLLAQGVIADIGEYLEPSAGEFADGAIEALSIADVVYGVPNQRQPVFTMFHAPTFEERGLDYPTSWEEAIEVGEVLREDGVHIFNLAGEDPSTWMNMAWQAGARWYSIEGDAWRIDFTDEASRTASEIMQQLLDEDLVERISYAEYPAMMQEYDAGRIAMRQLSTWQLSGHQNNADETLGEWEPAPNLTLGGQEAPLSAADTSGLMVPALCEEKEAAVEAAVWLATQAEPVTAMADPAEGAGWYPAVADPEPYLDALVPRELFGEYADETVPVIQESSEYADGWIYGPNSRAMYEELADQWGKAMNGEITVESILTHMQEWTVNDLRQQGVNVVE</sequence>
<dbReference type="SUPFAM" id="SSF53850">
    <property type="entry name" value="Periplasmic binding protein-like II"/>
    <property type="match status" value="1"/>
</dbReference>
<name>A0ABU2LIS3_9ACTN</name>
<protein>
    <submittedName>
        <fullName evidence="1">Extracellular solute-binding protein</fullName>
    </submittedName>
</protein>
<dbReference type="RefSeq" id="WP_311595506.1">
    <property type="nucleotide sequence ID" value="NZ_JAVREM010000002.1"/>
</dbReference>
<accession>A0ABU2LIS3</accession>
<gene>
    <name evidence="1" type="ORF">RNC47_03950</name>
</gene>